<evidence type="ECO:0000313" key="1">
    <source>
        <dbReference type="EMBL" id="CAD7014515.1"/>
    </source>
</evidence>
<organism evidence="1 2">
    <name type="scientific">Ceratitis capitata</name>
    <name type="common">Mediterranean fruit fly</name>
    <name type="synonym">Tephritis capitata</name>
    <dbReference type="NCBI Taxonomy" id="7213"/>
    <lineage>
        <taxon>Eukaryota</taxon>
        <taxon>Metazoa</taxon>
        <taxon>Ecdysozoa</taxon>
        <taxon>Arthropoda</taxon>
        <taxon>Hexapoda</taxon>
        <taxon>Insecta</taxon>
        <taxon>Pterygota</taxon>
        <taxon>Neoptera</taxon>
        <taxon>Endopterygota</taxon>
        <taxon>Diptera</taxon>
        <taxon>Brachycera</taxon>
        <taxon>Muscomorpha</taxon>
        <taxon>Tephritoidea</taxon>
        <taxon>Tephritidae</taxon>
        <taxon>Ceratitis</taxon>
        <taxon>Ceratitis</taxon>
    </lineage>
</organism>
<sequence>PHLKQHPFNTTTWGAFMRGECLINNKIHVFSDKRLFECNFYLNAGSLLCAVMFRKAAGTLVVFCSFTSPAATDQLHSHNMLEGWWVVCNKPSVVILAER</sequence>
<feature type="non-terminal residue" evidence="1">
    <location>
        <position position="99"/>
    </location>
</feature>
<feature type="non-terminal residue" evidence="1">
    <location>
        <position position="1"/>
    </location>
</feature>
<dbReference type="AlphaFoldDB" id="A0A811VF64"/>
<keyword evidence="2" id="KW-1185">Reference proteome</keyword>
<comment type="caution">
    <text evidence="1">The sequence shown here is derived from an EMBL/GenBank/DDBJ whole genome shotgun (WGS) entry which is preliminary data.</text>
</comment>
<proteinExistence type="predicted"/>
<dbReference type="EMBL" id="CAJHJT010000056">
    <property type="protein sequence ID" value="CAD7014515.1"/>
    <property type="molecule type" value="Genomic_DNA"/>
</dbReference>
<protein>
    <submittedName>
        <fullName evidence="1">(Mediterranean fruit fly) hypothetical protein</fullName>
    </submittedName>
</protein>
<gene>
    <name evidence="1" type="ORF">CCAP1982_LOCUS22516</name>
</gene>
<evidence type="ECO:0000313" key="2">
    <source>
        <dbReference type="Proteomes" id="UP000606786"/>
    </source>
</evidence>
<accession>A0A811VF64</accession>
<dbReference type="Proteomes" id="UP000606786">
    <property type="component" value="Unassembled WGS sequence"/>
</dbReference>
<name>A0A811VF64_CERCA</name>
<reference evidence="1" key="1">
    <citation type="submission" date="2020-11" db="EMBL/GenBank/DDBJ databases">
        <authorList>
            <person name="Whitehead M."/>
        </authorList>
    </citation>
    <scope>NUCLEOTIDE SEQUENCE</scope>
    <source>
        <strain evidence="1">EGII</strain>
    </source>
</reference>